<reference evidence="1 2" key="1">
    <citation type="journal article" date="2003" name="Proc. Natl. Acad. Sci. U.S.A.">
        <title>Complete genome sequence of the marine planctomycete Pirellula sp. strain 1.</title>
        <authorList>
            <person name="Gloeckner F.O."/>
            <person name="Kube M."/>
            <person name="Bauer M."/>
            <person name="Teeling H."/>
            <person name="Lombardot T."/>
            <person name="Ludwig W."/>
            <person name="Gade D."/>
            <person name="Beck A."/>
            <person name="Borzym K."/>
            <person name="Heitmann K."/>
            <person name="Rabus R."/>
            <person name="Schlesner H."/>
            <person name="Amann R."/>
            <person name="Reinhardt R."/>
        </authorList>
    </citation>
    <scope>NUCLEOTIDE SEQUENCE [LARGE SCALE GENOMIC DNA]</scope>
    <source>
        <strain evidence="2">DSM 10527 / NCIMB 13988 / SH1</strain>
    </source>
</reference>
<organism evidence="1 2">
    <name type="scientific">Rhodopirellula baltica (strain DSM 10527 / NCIMB 13988 / SH1)</name>
    <dbReference type="NCBI Taxonomy" id="243090"/>
    <lineage>
        <taxon>Bacteria</taxon>
        <taxon>Pseudomonadati</taxon>
        <taxon>Planctomycetota</taxon>
        <taxon>Planctomycetia</taxon>
        <taxon>Pirellulales</taxon>
        <taxon>Pirellulaceae</taxon>
        <taxon>Rhodopirellula</taxon>
    </lineage>
</organism>
<dbReference type="HOGENOM" id="CLU_1676469_0_0_0"/>
<dbReference type="STRING" id="243090.RB2506"/>
<sequence>MSRNHWAVLRKRLLRFPGELTFDVAGVDGVAKTVAGTFGDEGDKLLDISASSCEKVQEAFAPRSSLVSARTSSVWVAPARFFETSSRALIQGLGKDVLRIRFSQSPLRAVWSIGGTSRAKTTQSLETGEGLVAGGVRTLANSAMGGVANEPCYRSGS</sequence>
<dbReference type="EnsemblBacteria" id="CAD72677">
    <property type="protein sequence ID" value="CAD72677"/>
    <property type="gene ID" value="RB2506"/>
</dbReference>
<keyword evidence="2" id="KW-1185">Reference proteome</keyword>
<gene>
    <name evidence="1" type="ordered locus">RB2506</name>
</gene>
<dbReference type="KEGG" id="rba:RB2506"/>
<dbReference type="AlphaFoldDB" id="Q7UVP5"/>
<dbReference type="InParanoid" id="Q7UVP5"/>
<name>Q7UVP5_RHOBA</name>
<dbReference type="Proteomes" id="UP000001025">
    <property type="component" value="Chromosome"/>
</dbReference>
<proteinExistence type="predicted"/>
<evidence type="ECO:0000313" key="1">
    <source>
        <dbReference type="EMBL" id="CAD72677.1"/>
    </source>
</evidence>
<protein>
    <submittedName>
        <fullName evidence="1">Uncharacterized protein</fullName>
    </submittedName>
</protein>
<accession>Q7UVP5</accession>
<dbReference type="EMBL" id="BX294137">
    <property type="protein sequence ID" value="CAD72677.1"/>
    <property type="molecule type" value="Genomic_DNA"/>
</dbReference>
<evidence type="ECO:0000313" key="2">
    <source>
        <dbReference type="Proteomes" id="UP000001025"/>
    </source>
</evidence>